<dbReference type="AlphaFoldDB" id="A0A1I5W2V2"/>
<proteinExistence type="predicted"/>
<organism evidence="2 3">
    <name type="scientific">Roseivivax halotolerans</name>
    <dbReference type="NCBI Taxonomy" id="93684"/>
    <lineage>
        <taxon>Bacteria</taxon>
        <taxon>Pseudomonadati</taxon>
        <taxon>Pseudomonadota</taxon>
        <taxon>Alphaproteobacteria</taxon>
        <taxon>Rhodobacterales</taxon>
        <taxon>Roseobacteraceae</taxon>
        <taxon>Roseivivax</taxon>
    </lineage>
</organism>
<keyword evidence="1" id="KW-0812">Transmembrane</keyword>
<protein>
    <submittedName>
        <fullName evidence="2">Uncharacterized protein</fullName>
    </submittedName>
</protein>
<evidence type="ECO:0000313" key="2">
    <source>
        <dbReference type="EMBL" id="SFQ14055.1"/>
    </source>
</evidence>
<dbReference type="RefSeq" id="WP_093009376.1">
    <property type="nucleotide sequence ID" value="NZ_FOXV01000002.1"/>
</dbReference>
<gene>
    <name evidence="2" type="ORF">SAMN05421853_10293</name>
</gene>
<sequence>MDLAWSAVTMSAHLAIILSILIALGNAVYLSAREHTIRVTPLLRFALTGVASALVVERCYYVIARLLVNSPVDLWSMHPAPEILSGMVASACLFCATAILSTGRDAEHRRLIAAIEIVFVILCGVSLAWLAW</sequence>
<keyword evidence="3" id="KW-1185">Reference proteome</keyword>
<evidence type="ECO:0000256" key="1">
    <source>
        <dbReference type="SAM" id="Phobius"/>
    </source>
</evidence>
<feature type="transmembrane region" description="Helical" evidence="1">
    <location>
        <begin position="83"/>
        <end position="100"/>
    </location>
</feature>
<keyword evidence="1" id="KW-1133">Transmembrane helix</keyword>
<dbReference type="STRING" id="93684.SAMN05421853_10293"/>
<feature type="transmembrane region" description="Helical" evidence="1">
    <location>
        <begin position="112"/>
        <end position="131"/>
    </location>
</feature>
<name>A0A1I5W2V2_9RHOB</name>
<evidence type="ECO:0000313" key="3">
    <source>
        <dbReference type="Proteomes" id="UP000243106"/>
    </source>
</evidence>
<feature type="transmembrane region" description="Helical" evidence="1">
    <location>
        <begin position="42"/>
        <end position="63"/>
    </location>
</feature>
<dbReference type="EMBL" id="FOXV01000002">
    <property type="protein sequence ID" value="SFQ14055.1"/>
    <property type="molecule type" value="Genomic_DNA"/>
</dbReference>
<reference evidence="3" key="1">
    <citation type="submission" date="2016-10" db="EMBL/GenBank/DDBJ databases">
        <authorList>
            <person name="Varghese N."/>
            <person name="Submissions S."/>
        </authorList>
    </citation>
    <scope>NUCLEOTIDE SEQUENCE [LARGE SCALE GENOMIC DNA]</scope>
    <source>
        <strain evidence="3">JCM 10271</strain>
    </source>
</reference>
<dbReference type="Proteomes" id="UP000243106">
    <property type="component" value="Unassembled WGS sequence"/>
</dbReference>
<keyword evidence="1" id="KW-0472">Membrane</keyword>
<feature type="transmembrane region" description="Helical" evidence="1">
    <location>
        <begin position="12"/>
        <end position="30"/>
    </location>
</feature>
<accession>A0A1I5W2V2</accession>